<accession>A0AAW1SB19</accession>
<dbReference type="AlphaFoldDB" id="A0AAW1SB19"/>
<keyword evidence="10" id="KW-1185">Reference proteome</keyword>
<evidence type="ECO:0000256" key="2">
    <source>
        <dbReference type="ARBA" id="ARBA00022670"/>
    </source>
</evidence>
<feature type="region of interest" description="Disordered" evidence="8">
    <location>
        <begin position="484"/>
        <end position="548"/>
    </location>
</feature>
<dbReference type="PANTHER" id="PTHR13604">
    <property type="entry name" value="DC12-RELATED"/>
    <property type="match status" value="1"/>
</dbReference>
<dbReference type="SUPFAM" id="SSF143081">
    <property type="entry name" value="BB1717-like"/>
    <property type="match status" value="1"/>
</dbReference>
<keyword evidence="5" id="KW-0190">Covalent protein-DNA linkage</keyword>
<proteinExistence type="inferred from homology"/>
<dbReference type="GO" id="GO:0016829">
    <property type="term" value="F:lyase activity"/>
    <property type="evidence" value="ECO:0007669"/>
    <property type="project" value="UniProtKB-KW"/>
</dbReference>
<name>A0AAW1SB19_9CHLO</name>
<keyword evidence="3" id="KW-0227">DNA damage</keyword>
<keyword evidence="7" id="KW-0456">Lyase</keyword>
<evidence type="ECO:0000256" key="1">
    <source>
        <dbReference type="ARBA" id="ARBA00008136"/>
    </source>
</evidence>
<dbReference type="GO" id="GO:0106300">
    <property type="term" value="P:protein-DNA covalent cross-linking repair"/>
    <property type="evidence" value="ECO:0007669"/>
    <property type="project" value="InterPro"/>
</dbReference>
<evidence type="ECO:0000256" key="3">
    <source>
        <dbReference type="ARBA" id="ARBA00022763"/>
    </source>
</evidence>
<sequence length="548" mass="59220">MCGRSRCTLSRQQVVEAAAASEETWVNKENYEPSHNVSPGFSTPVVKRSEEGDLQIHTMKWGLVPSFTKKGEKPDHYRMFNARSETVAEKGVFKRLCSRRRCIVLFNGFYEWAKTGSRKQPYYINFGEGELMRMAGLYDCWSGSDGVLMYSYTILTTDSCQQLSWLHDRMPVILTTDAAVRKWLQNEDDLSQKELQGLALPRNHESMRWHEVSPAMSNPRCQGPECSRELKRESIAAYFKPGGKVKVKQEPSSTQPQPTAAIPRAVDEKVRDVANAQHTAFRSGHETIASCQTSAAAQTAASQKLSPPAGTGCNASPKPDQHHPHVKEEVTISQAEGGATGVFAELAPPNSAGAAADSAMKMSAQDPSGQQRVETDHAMKAEAGQGGGLSNDGNLSASRAAKKSKRNEQMQIGSEQAVPPGSGVFKCGRPGNSGQVGDDCGMRAARHQETRADCMLKTEPQESDAELLQAAAVAEAAAGVADQDRAAANASGSTPASNTRQQPAASSRTPSKQPGTAKSDGSESTRKKQRLGNIQCNRIESFFTKNAS</sequence>
<evidence type="ECO:0000313" key="9">
    <source>
        <dbReference type="EMBL" id="KAK9843005.1"/>
    </source>
</evidence>
<gene>
    <name evidence="9" type="ORF">WJX74_005517</name>
</gene>
<organism evidence="9 10">
    <name type="scientific">Apatococcus lobatus</name>
    <dbReference type="NCBI Taxonomy" id="904363"/>
    <lineage>
        <taxon>Eukaryota</taxon>
        <taxon>Viridiplantae</taxon>
        <taxon>Chlorophyta</taxon>
        <taxon>core chlorophytes</taxon>
        <taxon>Trebouxiophyceae</taxon>
        <taxon>Chlorellales</taxon>
        <taxon>Chlorellaceae</taxon>
        <taxon>Apatococcus</taxon>
    </lineage>
</organism>
<evidence type="ECO:0000256" key="8">
    <source>
        <dbReference type="SAM" id="MobiDB-lite"/>
    </source>
</evidence>
<dbReference type="EMBL" id="JALJOS010000002">
    <property type="protein sequence ID" value="KAK9843005.1"/>
    <property type="molecule type" value="Genomic_DNA"/>
</dbReference>
<dbReference type="Gene3D" id="3.90.1680.10">
    <property type="entry name" value="SOS response associated peptidase-like"/>
    <property type="match status" value="1"/>
</dbReference>
<keyword evidence="2" id="KW-0645">Protease</keyword>
<evidence type="ECO:0000256" key="6">
    <source>
        <dbReference type="ARBA" id="ARBA00023125"/>
    </source>
</evidence>
<dbReference type="GO" id="GO:0003697">
    <property type="term" value="F:single-stranded DNA binding"/>
    <property type="evidence" value="ECO:0007669"/>
    <property type="project" value="InterPro"/>
</dbReference>
<evidence type="ECO:0000313" key="10">
    <source>
        <dbReference type="Proteomes" id="UP001438707"/>
    </source>
</evidence>
<keyword evidence="4" id="KW-0378">Hydrolase</keyword>
<dbReference type="GO" id="GO:0006508">
    <property type="term" value="P:proteolysis"/>
    <property type="evidence" value="ECO:0007669"/>
    <property type="project" value="UniProtKB-KW"/>
</dbReference>
<feature type="compositionally biased region" description="Polar residues" evidence="8">
    <location>
        <begin position="491"/>
        <end position="516"/>
    </location>
</feature>
<dbReference type="GO" id="GO:0008233">
    <property type="term" value="F:peptidase activity"/>
    <property type="evidence" value="ECO:0007669"/>
    <property type="project" value="UniProtKB-KW"/>
</dbReference>
<protein>
    <recommendedName>
        <fullName evidence="11">Embryonic stem cell-specific 5-hydroxymethylcytosine-binding protein</fullName>
    </recommendedName>
</protein>
<comment type="similarity">
    <text evidence="1">Belongs to the SOS response-associated peptidase family.</text>
</comment>
<comment type="caution">
    <text evidence="9">The sequence shown here is derived from an EMBL/GenBank/DDBJ whole genome shotgun (WGS) entry which is preliminary data.</text>
</comment>
<feature type="region of interest" description="Disordered" evidence="8">
    <location>
        <begin position="242"/>
        <end position="264"/>
    </location>
</feature>
<feature type="region of interest" description="Disordered" evidence="8">
    <location>
        <begin position="344"/>
        <end position="444"/>
    </location>
</feature>
<evidence type="ECO:0000256" key="7">
    <source>
        <dbReference type="ARBA" id="ARBA00023239"/>
    </source>
</evidence>
<evidence type="ECO:0000256" key="4">
    <source>
        <dbReference type="ARBA" id="ARBA00022801"/>
    </source>
</evidence>
<keyword evidence="6" id="KW-0238">DNA-binding</keyword>
<dbReference type="PANTHER" id="PTHR13604:SF0">
    <property type="entry name" value="ABASIC SITE PROCESSING PROTEIN HMCES"/>
    <property type="match status" value="1"/>
</dbReference>
<evidence type="ECO:0000256" key="5">
    <source>
        <dbReference type="ARBA" id="ARBA00023124"/>
    </source>
</evidence>
<evidence type="ECO:0008006" key="11">
    <source>
        <dbReference type="Google" id="ProtNLM"/>
    </source>
</evidence>
<feature type="region of interest" description="Disordered" evidence="8">
    <location>
        <begin position="299"/>
        <end position="327"/>
    </location>
</feature>
<reference evidence="9 10" key="1">
    <citation type="journal article" date="2024" name="Nat. Commun.">
        <title>Phylogenomics reveals the evolutionary origins of lichenization in chlorophyte algae.</title>
        <authorList>
            <person name="Puginier C."/>
            <person name="Libourel C."/>
            <person name="Otte J."/>
            <person name="Skaloud P."/>
            <person name="Haon M."/>
            <person name="Grisel S."/>
            <person name="Petersen M."/>
            <person name="Berrin J.G."/>
            <person name="Delaux P.M."/>
            <person name="Dal Grande F."/>
            <person name="Keller J."/>
        </authorList>
    </citation>
    <scope>NUCLEOTIDE SEQUENCE [LARGE SCALE GENOMIC DNA]</scope>
    <source>
        <strain evidence="9 10">SAG 2145</strain>
    </source>
</reference>
<feature type="compositionally biased region" description="Polar residues" evidence="8">
    <location>
        <begin position="532"/>
        <end position="548"/>
    </location>
</feature>
<dbReference type="InterPro" id="IPR036590">
    <property type="entry name" value="SRAP-like"/>
</dbReference>
<dbReference type="InterPro" id="IPR003738">
    <property type="entry name" value="SRAP"/>
</dbReference>
<dbReference type="Proteomes" id="UP001438707">
    <property type="component" value="Unassembled WGS sequence"/>
</dbReference>
<dbReference type="Pfam" id="PF02586">
    <property type="entry name" value="SRAP"/>
    <property type="match status" value="1"/>
</dbReference>